<feature type="binding site" evidence="4">
    <location>
        <position position="44"/>
    </location>
    <ligand>
        <name>Mg(2+)</name>
        <dbReference type="ChEBI" id="CHEBI:18420"/>
    </ligand>
</feature>
<protein>
    <submittedName>
        <fullName evidence="5 7">P-loop containing nucleoside triphosphate hydrolase protein</fullName>
    </submittedName>
</protein>
<dbReference type="PROSITE" id="PS51417">
    <property type="entry name" value="ARF"/>
    <property type="match status" value="1"/>
</dbReference>
<gene>
    <name evidence="5 7" type="ORF">BDZ99DRAFT_379309</name>
</gene>
<dbReference type="InterPro" id="IPR024156">
    <property type="entry name" value="Small_GTPase_ARF"/>
</dbReference>
<dbReference type="Pfam" id="PF00025">
    <property type="entry name" value="Arf"/>
    <property type="match status" value="1"/>
</dbReference>
<dbReference type="GO" id="GO:0005525">
    <property type="term" value="F:GTP binding"/>
    <property type="evidence" value="ECO:0007669"/>
    <property type="project" value="UniProtKB-KW"/>
</dbReference>
<proteinExistence type="predicted"/>
<keyword evidence="4" id="KW-0460">Magnesium</keyword>
<dbReference type="InterPro" id="IPR027417">
    <property type="entry name" value="P-loop_NTPase"/>
</dbReference>
<dbReference type="GeneID" id="54456036"/>
<evidence type="ECO:0000313" key="7">
    <source>
        <dbReference type="RefSeq" id="XP_033581819.1"/>
    </source>
</evidence>
<evidence type="ECO:0000256" key="3">
    <source>
        <dbReference type="PIRSR" id="PIRSR606689-1"/>
    </source>
</evidence>
<dbReference type="Proteomes" id="UP000504636">
    <property type="component" value="Unplaced"/>
</dbReference>
<evidence type="ECO:0000313" key="6">
    <source>
        <dbReference type="Proteomes" id="UP000504636"/>
    </source>
</evidence>
<keyword evidence="5 7" id="KW-0378">Hydrolase</keyword>
<keyword evidence="1 3" id="KW-0547">Nucleotide-binding</keyword>
<dbReference type="AlphaFoldDB" id="A0A6A6Z3W2"/>
<feature type="binding site" evidence="3">
    <location>
        <begin position="20"/>
        <end position="27"/>
    </location>
    <ligand>
        <name>GTP</name>
        <dbReference type="ChEBI" id="CHEBI:37565"/>
    </ligand>
</feature>
<reference evidence="7" key="3">
    <citation type="submission" date="2025-04" db="UniProtKB">
        <authorList>
            <consortium name="RefSeq"/>
        </authorList>
    </citation>
    <scope>IDENTIFICATION</scope>
    <source>
        <strain evidence="7">CBS 304.34</strain>
    </source>
</reference>
<dbReference type="GO" id="GO:0003924">
    <property type="term" value="F:GTPase activity"/>
    <property type="evidence" value="ECO:0007669"/>
    <property type="project" value="InterPro"/>
</dbReference>
<keyword evidence="2 3" id="KW-0342">GTP-binding</keyword>
<feature type="non-terminal residue" evidence="5">
    <location>
        <position position="546"/>
    </location>
</feature>
<organism evidence="5">
    <name type="scientific">Mytilinidion resinicola</name>
    <dbReference type="NCBI Taxonomy" id="574789"/>
    <lineage>
        <taxon>Eukaryota</taxon>
        <taxon>Fungi</taxon>
        <taxon>Dikarya</taxon>
        <taxon>Ascomycota</taxon>
        <taxon>Pezizomycotina</taxon>
        <taxon>Dothideomycetes</taxon>
        <taxon>Pleosporomycetidae</taxon>
        <taxon>Mytilinidiales</taxon>
        <taxon>Mytilinidiaceae</taxon>
        <taxon>Mytilinidion</taxon>
    </lineage>
</organism>
<reference evidence="7" key="2">
    <citation type="submission" date="2020-04" db="EMBL/GenBank/DDBJ databases">
        <authorList>
            <consortium name="NCBI Genome Project"/>
        </authorList>
    </citation>
    <scope>NUCLEOTIDE SEQUENCE</scope>
    <source>
        <strain evidence="7">CBS 304.34</strain>
    </source>
</reference>
<reference evidence="5 7" key="1">
    <citation type="journal article" date="2020" name="Stud. Mycol.">
        <title>101 Dothideomycetes genomes: a test case for predicting lifestyles and emergence of pathogens.</title>
        <authorList>
            <person name="Haridas S."/>
            <person name="Albert R."/>
            <person name="Binder M."/>
            <person name="Bloem J."/>
            <person name="Labutti K."/>
            <person name="Salamov A."/>
            <person name="Andreopoulos B."/>
            <person name="Baker S."/>
            <person name="Barry K."/>
            <person name="Bills G."/>
            <person name="Bluhm B."/>
            <person name="Cannon C."/>
            <person name="Castanera R."/>
            <person name="Culley D."/>
            <person name="Daum C."/>
            <person name="Ezra D."/>
            <person name="Gonzalez J."/>
            <person name="Henrissat B."/>
            <person name="Kuo A."/>
            <person name="Liang C."/>
            <person name="Lipzen A."/>
            <person name="Lutzoni F."/>
            <person name="Magnuson J."/>
            <person name="Mondo S."/>
            <person name="Nolan M."/>
            <person name="Ohm R."/>
            <person name="Pangilinan J."/>
            <person name="Park H.-J."/>
            <person name="Ramirez L."/>
            <person name="Alfaro M."/>
            <person name="Sun H."/>
            <person name="Tritt A."/>
            <person name="Yoshinaga Y."/>
            <person name="Zwiers L.-H."/>
            <person name="Turgeon B."/>
            <person name="Goodwin S."/>
            <person name="Spatafora J."/>
            <person name="Crous P."/>
            <person name="Grigoriev I."/>
        </authorList>
    </citation>
    <scope>NUCLEOTIDE SEQUENCE</scope>
    <source>
        <strain evidence="5 7">CBS 304.34</strain>
    </source>
</reference>
<keyword evidence="6" id="KW-1185">Reference proteome</keyword>
<dbReference type="GO" id="GO:0046872">
    <property type="term" value="F:metal ion binding"/>
    <property type="evidence" value="ECO:0007669"/>
    <property type="project" value="UniProtKB-KW"/>
</dbReference>
<name>A0A6A6Z3W2_9PEZI</name>
<evidence type="ECO:0000256" key="4">
    <source>
        <dbReference type="PIRSR" id="PIRSR606689-2"/>
    </source>
</evidence>
<dbReference type="SUPFAM" id="SSF52540">
    <property type="entry name" value="P-loop containing nucleoside triphosphate hydrolases"/>
    <property type="match status" value="1"/>
</dbReference>
<dbReference type="EMBL" id="MU003694">
    <property type="protein sequence ID" value="KAF2814855.1"/>
    <property type="molecule type" value="Genomic_DNA"/>
</dbReference>
<feature type="binding site" evidence="3">
    <location>
        <position position="66"/>
    </location>
    <ligand>
        <name>GTP</name>
        <dbReference type="ChEBI" id="CHEBI:37565"/>
    </ligand>
</feature>
<dbReference type="RefSeq" id="XP_033581819.1">
    <property type="nucleotide sequence ID" value="XM_033715143.1"/>
</dbReference>
<dbReference type="SMART" id="SM00177">
    <property type="entry name" value="ARF"/>
    <property type="match status" value="1"/>
</dbReference>
<dbReference type="OrthoDB" id="427186at2759"/>
<evidence type="ECO:0000256" key="2">
    <source>
        <dbReference type="ARBA" id="ARBA00023134"/>
    </source>
</evidence>
<evidence type="ECO:0000313" key="5">
    <source>
        <dbReference type="EMBL" id="KAF2814855.1"/>
    </source>
</evidence>
<accession>A0A6A6Z3W2</accession>
<keyword evidence="4" id="KW-0479">Metal-binding</keyword>
<sequence>MLSRLVHWRRPTNHKCVLLGAGWTGKTTLLYKLKTGAVLTTIPTIGFNCETIELGKKVINFWDFGGCDKIAPLARHLLDSESGVLFLVDVAADDEWSRDFSFELLELHAKQLLDAGGQFFWVVLAKQDLLPPETRDETVRKIKEEYESRLRALPRFLKWKVFSQPGLSLFEDDHVWQIFEEIHTTLEQQQEKRPGKSLTASTTEMPTDEELRARIGSEGLTDISAGEFWKLLSTAQLPAWDHRSHLKAGYLIYLDILSKMGSIWDAVEIFLQQLEQLRNSNPQRFTNTQHRTMTIFWLHHIRLAIVRYRDEVNHGTLPSAEVFQQVLLYTPSLMNGRIWQSHYTKSLLFSPEAKENWCLPDLAPLPDYIPKAPSARPQASKPASGEVQDATNNHRLAHFGFLVVREYMTTNQRRGLIIQETLRALHSMTLQLRVTDSSVPPYSETQALFWIQITHAAVAGLPTFQTSSYSSTLPTINVEKKPSLAKMTFETFSSLFPNLKDENLWKKYYTAEVWHSVPARMEFKNPDIRPLPNLIGISQSGSIPRA</sequence>
<dbReference type="InterPro" id="IPR006689">
    <property type="entry name" value="Small_GTPase_ARF/SAR"/>
</dbReference>
<evidence type="ECO:0000256" key="1">
    <source>
        <dbReference type="ARBA" id="ARBA00022741"/>
    </source>
</evidence>
<dbReference type="PANTHER" id="PTHR11711">
    <property type="entry name" value="ADP RIBOSYLATION FACTOR-RELATED"/>
    <property type="match status" value="1"/>
</dbReference>
<feature type="binding site" evidence="4">
    <location>
        <position position="27"/>
    </location>
    <ligand>
        <name>Mg(2+)</name>
        <dbReference type="ChEBI" id="CHEBI:18420"/>
    </ligand>
</feature>
<dbReference type="Gene3D" id="3.40.50.300">
    <property type="entry name" value="P-loop containing nucleotide triphosphate hydrolases"/>
    <property type="match status" value="1"/>
</dbReference>